<keyword evidence="2" id="KW-1185">Reference proteome</keyword>
<reference evidence="2" key="1">
    <citation type="journal article" date="2023" name="Front. Plant Sci.">
        <title>Chromosomal-level genome assembly of Melastoma candidum provides insights into trichome evolution.</title>
        <authorList>
            <person name="Zhong Y."/>
            <person name="Wu W."/>
            <person name="Sun C."/>
            <person name="Zou P."/>
            <person name="Liu Y."/>
            <person name="Dai S."/>
            <person name="Zhou R."/>
        </authorList>
    </citation>
    <scope>NUCLEOTIDE SEQUENCE [LARGE SCALE GENOMIC DNA]</scope>
</reference>
<sequence length="157" mass="16580">MTTYDDAVSPSLAPHHHQQPQQQPSSPWHSPIPYMFGGLAAMLGLIAFALLILACSYWKVSDGGRNDLDEGRDPQEKGSSLDVEKPVVMLEQKVVVIMAGELLPTYIATPVCAKAVCRGAPAAEGEAGGKRAASDGDGEKKDASSHSHVVIDVEDGS</sequence>
<organism evidence="1 2">
    <name type="scientific">Melastoma candidum</name>
    <dbReference type="NCBI Taxonomy" id="119954"/>
    <lineage>
        <taxon>Eukaryota</taxon>
        <taxon>Viridiplantae</taxon>
        <taxon>Streptophyta</taxon>
        <taxon>Embryophyta</taxon>
        <taxon>Tracheophyta</taxon>
        <taxon>Spermatophyta</taxon>
        <taxon>Magnoliopsida</taxon>
        <taxon>eudicotyledons</taxon>
        <taxon>Gunneridae</taxon>
        <taxon>Pentapetalae</taxon>
        <taxon>rosids</taxon>
        <taxon>malvids</taxon>
        <taxon>Myrtales</taxon>
        <taxon>Melastomataceae</taxon>
        <taxon>Melastomatoideae</taxon>
        <taxon>Melastomateae</taxon>
        <taxon>Melastoma</taxon>
    </lineage>
</organism>
<proteinExistence type="predicted"/>
<gene>
    <name evidence="1" type="ORF">MLD38_014003</name>
</gene>
<protein>
    <submittedName>
        <fullName evidence="1">Uncharacterized protein</fullName>
    </submittedName>
</protein>
<dbReference type="EMBL" id="CM042883">
    <property type="protein sequence ID" value="KAI4376216.1"/>
    <property type="molecule type" value="Genomic_DNA"/>
</dbReference>
<evidence type="ECO:0000313" key="1">
    <source>
        <dbReference type="EMBL" id="KAI4376216.1"/>
    </source>
</evidence>
<dbReference type="Proteomes" id="UP001057402">
    <property type="component" value="Chromosome 4"/>
</dbReference>
<evidence type="ECO:0000313" key="2">
    <source>
        <dbReference type="Proteomes" id="UP001057402"/>
    </source>
</evidence>
<name>A0ACB9RAR7_9MYRT</name>
<comment type="caution">
    <text evidence="1">The sequence shown here is derived from an EMBL/GenBank/DDBJ whole genome shotgun (WGS) entry which is preliminary data.</text>
</comment>
<accession>A0ACB9RAR7</accession>